<dbReference type="RefSeq" id="XP_064656030.1">
    <property type="nucleotide sequence ID" value="XM_064805570.1"/>
</dbReference>
<feature type="domain" description="F-box" evidence="1">
    <location>
        <begin position="1"/>
        <end position="55"/>
    </location>
</feature>
<proteinExistence type="predicted"/>
<dbReference type="PROSITE" id="PS50181">
    <property type="entry name" value="FBOX"/>
    <property type="match status" value="1"/>
</dbReference>
<dbReference type="AlphaFoldDB" id="A0AAV9P3K6"/>
<sequence>MASLSSLPVELVLRIYDFLDPGSHLDFSLISKYLAHCSQDLLKHHRHCYAQYRMLQASTHDGTLQALLQTLVKDEIAAWHVRRLELTHVLETKWSASPTTAASQDGLEKTAEKDRLWTDRVWATIASRAQYSSEAYESLAQIASIEVEASALLHKQFIPLIGLCPKLRALQTVPERGRSYQVDDYPEDSDRPVAALSLTLLSLAMIEDHGSATIWPGALRGLRRVSIADHRANVHSYSPSTILPFFMLPAIETVHLSTIAWDTAQQKLECQRMFWPEDRKSGSTVQNIIFEHVNGRCVSEFIDHLLRYTPQLSTAVFNGCNFPGVDKVVRKLGRRKLETLIFRGDAGSVANNGWSFTWDCLEALNDVRVLTVDMLATIASSTRRSEIEQRYKDETQEQFFDRFVNSVPKTVEVLIIQEAGPQRLNDDEMEKVAEALVRLVKAGRCPKLTTIYADNFEFAMRRQRCAWGRYTDGGWLRTAKETIKQHGVTMYNQDDAGTTDAYLEALLQDM</sequence>
<evidence type="ECO:0000259" key="1">
    <source>
        <dbReference type="PROSITE" id="PS50181"/>
    </source>
</evidence>
<comment type="caution">
    <text evidence="2">The sequence shown here is derived from an EMBL/GenBank/DDBJ whole genome shotgun (WGS) entry which is preliminary data.</text>
</comment>
<name>A0AAV9P3K6_9PEZI</name>
<dbReference type="EMBL" id="JAVRRT010000014">
    <property type="protein sequence ID" value="KAK5166077.1"/>
    <property type="molecule type" value="Genomic_DNA"/>
</dbReference>
<gene>
    <name evidence="2" type="ORF">LTR77_008338</name>
</gene>
<dbReference type="GeneID" id="89929671"/>
<dbReference type="InterPro" id="IPR001810">
    <property type="entry name" value="F-box_dom"/>
</dbReference>
<evidence type="ECO:0000313" key="2">
    <source>
        <dbReference type="EMBL" id="KAK5166077.1"/>
    </source>
</evidence>
<keyword evidence="3" id="KW-1185">Reference proteome</keyword>
<reference evidence="2 3" key="1">
    <citation type="submission" date="2023-08" db="EMBL/GenBank/DDBJ databases">
        <title>Black Yeasts Isolated from many extreme environments.</title>
        <authorList>
            <person name="Coleine C."/>
            <person name="Stajich J.E."/>
            <person name="Selbmann L."/>
        </authorList>
    </citation>
    <scope>NUCLEOTIDE SEQUENCE [LARGE SCALE GENOMIC DNA]</scope>
    <source>
        <strain evidence="2 3">CCFEE 5935</strain>
    </source>
</reference>
<dbReference type="SUPFAM" id="SSF81383">
    <property type="entry name" value="F-box domain"/>
    <property type="match status" value="1"/>
</dbReference>
<accession>A0AAV9P3K6</accession>
<organism evidence="2 3">
    <name type="scientific">Saxophila tyrrhenica</name>
    <dbReference type="NCBI Taxonomy" id="1690608"/>
    <lineage>
        <taxon>Eukaryota</taxon>
        <taxon>Fungi</taxon>
        <taxon>Dikarya</taxon>
        <taxon>Ascomycota</taxon>
        <taxon>Pezizomycotina</taxon>
        <taxon>Dothideomycetes</taxon>
        <taxon>Dothideomycetidae</taxon>
        <taxon>Mycosphaerellales</taxon>
        <taxon>Extremaceae</taxon>
        <taxon>Saxophila</taxon>
    </lineage>
</organism>
<protein>
    <recommendedName>
        <fullName evidence="1">F-box domain-containing protein</fullName>
    </recommendedName>
</protein>
<dbReference type="InterPro" id="IPR036047">
    <property type="entry name" value="F-box-like_dom_sf"/>
</dbReference>
<dbReference type="Proteomes" id="UP001337655">
    <property type="component" value="Unassembled WGS sequence"/>
</dbReference>
<evidence type="ECO:0000313" key="3">
    <source>
        <dbReference type="Proteomes" id="UP001337655"/>
    </source>
</evidence>